<evidence type="ECO:0000313" key="2">
    <source>
        <dbReference type="EMBL" id="SDG44358.1"/>
    </source>
</evidence>
<accession>A0A1G7UAG3</accession>
<feature type="transmembrane region" description="Helical" evidence="1">
    <location>
        <begin position="15"/>
        <end position="34"/>
    </location>
</feature>
<feature type="transmembrane region" description="Helical" evidence="1">
    <location>
        <begin position="46"/>
        <end position="64"/>
    </location>
</feature>
<dbReference type="OrthoDB" id="1690841at2"/>
<reference evidence="2 3" key="1">
    <citation type="submission" date="2016-10" db="EMBL/GenBank/DDBJ databases">
        <authorList>
            <person name="de Groot N.N."/>
        </authorList>
    </citation>
    <scope>NUCLEOTIDE SEQUENCE [LARGE SCALE GENOMIC DNA]</scope>
    <source>
        <strain evidence="2 3">ATCC BAA-466</strain>
    </source>
</reference>
<evidence type="ECO:0008006" key="4">
    <source>
        <dbReference type="Google" id="ProtNLM"/>
    </source>
</evidence>
<dbReference type="Proteomes" id="UP000199708">
    <property type="component" value="Unassembled WGS sequence"/>
</dbReference>
<evidence type="ECO:0000256" key="1">
    <source>
        <dbReference type="SAM" id="Phobius"/>
    </source>
</evidence>
<protein>
    <recommendedName>
        <fullName evidence="4">PH domain-containing protein</fullName>
    </recommendedName>
</protein>
<evidence type="ECO:0000313" key="3">
    <source>
        <dbReference type="Proteomes" id="UP000199708"/>
    </source>
</evidence>
<dbReference type="EMBL" id="FNCK01000009">
    <property type="protein sequence ID" value="SDG44358.1"/>
    <property type="molecule type" value="Genomic_DNA"/>
</dbReference>
<keyword evidence="1" id="KW-1133">Transmembrane helix</keyword>
<dbReference type="RefSeq" id="WP_090290259.1">
    <property type="nucleotide sequence ID" value="NZ_FNCK01000009.1"/>
</dbReference>
<keyword evidence="3" id="KW-1185">Reference proteome</keyword>
<dbReference type="AlphaFoldDB" id="A0A1G7UAG3"/>
<feature type="transmembrane region" description="Helical" evidence="1">
    <location>
        <begin position="70"/>
        <end position="92"/>
    </location>
</feature>
<gene>
    <name evidence="2" type="ORF">SAMN05421791_10912</name>
</gene>
<name>A0A1G7UAG3_9LACT</name>
<organism evidence="2 3">
    <name type="scientific">Facklamia miroungae</name>
    <dbReference type="NCBI Taxonomy" id="120956"/>
    <lineage>
        <taxon>Bacteria</taxon>
        <taxon>Bacillati</taxon>
        <taxon>Bacillota</taxon>
        <taxon>Bacilli</taxon>
        <taxon>Lactobacillales</taxon>
        <taxon>Aerococcaceae</taxon>
        <taxon>Facklamia</taxon>
    </lineage>
</organism>
<keyword evidence="1" id="KW-0812">Transmembrane</keyword>
<proteinExistence type="predicted"/>
<keyword evidence="1" id="KW-0472">Membrane</keyword>
<sequence>MKLSEKIDLTEVNEVIKSMLIILFLAGSIHNFYVSRKNDVYIAKKMNLILILILFGLVSFYLCYQLDHTLLGYIIVVSAIIYLTSFTSTPGIGKDGVNVMMGTTTLIKNIKFKDIQGIAFKETTNKDFKVLINAFGSEYHQIYENKNKVKVVELFKKVK</sequence>